<dbReference type="EMBL" id="AP012051">
    <property type="protein sequence ID" value="BAL81677.1"/>
    <property type="molecule type" value="Genomic_DNA"/>
</dbReference>
<evidence type="ECO:0000256" key="1">
    <source>
        <dbReference type="PIRSR" id="PIRSR017388-1"/>
    </source>
</evidence>
<evidence type="ECO:0000313" key="5">
    <source>
        <dbReference type="Proteomes" id="UP000004793"/>
    </source>
</evidence>
<dbReference type="InterPro" id="IPR029058">
    <property type="entry name" value="AB_hydrolase_fold"/>
</dbReference>
<dbReference type="InterPro" id="IPR012354">
    <property type="entry name" value="Esterase_lipase"/>
</dbReference>
<feature type="active site" description="Charge relay system" evidence="1">
    <location>
        <position position="184"/>
    </location>
</feature>
<feature type="domain" description="Serine aminopeptidase S33" evidence="3">
    <location>
        <begin position="8"/>
        <end position="216"/>
    </location>
</feature>
<feature type="binding site" evidence="2">
    <location>
        <position position="84"/>
    </location>
    <ligand>
        <name>substrate</name>
    </ligand>
</feature>
<dbReference type="GO" id="GO:0052689">
    <property type="term" value="F:carboxylic ester hydrolase activity"/>
    <property type="evidence" value="ECO:0007669"/>
    <property type="project" value="InterPro"/>
</dbReference>
<dbReference type="OrthoDB" id="9786110at2"/>
<evidence type="ECO:0000259" key="3">
    <source>
        <dbReference type="Pfam" id="PF12146"/>
    </source>
</evidence>
<feature type="binding site" evidence="2">
    <location>
        <position position="15"/>
    </location>
    <ligand>
        <name>substrate</name>
    </ligand>
</feature>
<feature type="active site" description="Charge relay system" evidence="1">
    <location>
        <position position="214"/>
    </location>
</feature>
<keyword evidence="5" id="KW-1185">Reference proteome</keyword>
<dbReference type="PANTHER" id="PTHR11614">
    <property type="entry name" value="PHOSPHOLIPASE-RELATED"/>
    <property type="match status" value="1"/>
</dbReference>
<reference evidence="4 5" key="1">
    <citation type="submission" date="2011-01" db="EMBL/GenBank/DDBJ databases">
        <title>Whole genome sequence of Caldisericum exile AZM16c01.</title>
        <authorList>
            <person name="Narita-Yamada S."/>
            <person name="Kawakoshi A."/>
            <person name="Nakamura S."/>
            <person name="Sasagawa M."/>
            <person name="Fukada J."/>
            <person name="Sekine M."/>
            <person name="Kato Y."/>
            <person name="Fukai R."/>
            <person name="Sasaki K."/>
            <person name="Hanamaki A."/>
            <person name="Narita H."/>
            <person name="Konno Y."/>
            <person name="Mori K."/>
            <person name="Yamazaki S."/>
            <person name="Suzuki K."/>
            <person name="Fujita N."/>
        </authorList>
    </citation>
    <scope>NUCLEOTIDE SEQUENCE [LARGE SCALE GENOMIC DNA]</scope>
    <source>
        <strain evidence="5">DSM 21853 / NBRC 104410 / AZM16c01</strain>
    </source>
</reference>
<dbReference type="PIRSF" id="PIRSF017388">
    <property type="entry name" value="Esterase_lipase"/>
    <property type="match status" value="1"/>
</dbReference>
<name>A0A7U6GFX8_CALEA</name>
<sequence>MGDKEKVGILLIHGFTGNLKTLSYLKTQFENSGFIIEMPSLSGHNTDYRDLDKVKFEDWLDDVETAFKRLKEKTGTIFVLGLSMGGALALHLQANFKDIKGVILVNHALTLKKSLKLFFVPILRHFVKFIYDPGSDIKDKSKTGLAYDYISLNALYEFMKLMKVIRSELANVTSPLLIFKSLEDHVIPYESVIITLKGVNSDEIILIHLKNSYHVATEDFDKEVIFNRSIEFIKTLLKEERWRIDLTQ</sequence>
<dbReference type="AlphaFoldDB" id="A0A7U6GFX8"/>
<dbReference type="KEGG" id="cex:CSE_15510"/>
<feature type="active site" description="Nucleophile" evidence="1">
    <location>
        <position position="83"/>
    </location>
</feature>
<protein>
    <submittedName>
        <fullName evidence="4">Esterase</fullName>
    </submittedName>
</protein>
<dbReference type="Proteomes" id="UP000004793">
    <property type="component" value="Chromosome"/>
</dbReference>
<proteinExistence type="predicted"/>
<dbReference type="Gene3D" id="3.40.50.1820">
    <property type="entry name" value="alpha/beta hydrolase"/>
    <property type="match status" value="1"/>
</dbReference>
<evidence type="ECO:0000256" key="2">
    <source>
        <dbReference type="PIRSR" id="PIRSR017388-2"/>
    </source>
</evidence>
<dbReference type="Pfam" id="PF12146">
    <property type="entry name" value="Hydrolase_4"/>
    <property type="match status" value="1"/>
</dbReference>
<dbReference type="SUPFAM" id="SSF53474">
    <property type="entry name" value="alpha/beta-Hydrolases"/>
    <property type="match status" value="1"/>
</dbReference>
<dbReference type="InterPro" id="IPR051044">
    <property type="entry name" value="MAG_DAG_Lipase"/>
</dbReference>
<dbReference type="InterPro" id="IPR022742">
    <property type="entry name" value="Hydrolase_4"/>
</dbReference>
<gene>
    <name evidence="4" type="ordered locus">CSE_15510</name>
</gene>
<accession>A0A7U6GFX8</accession>
<organism evidence="4 5">
    <name type="scientific">Caldisericum exile (strain DSM 21853 / NBRC 104410 / AZM16c01)</name>
    <dbReference type="NCBI Taxonomy" id="511051"/>
    <lineage>
        <taxon>Bacteria</taxon>
        <taxon>Pseudomonadati</taxon>
        <taxon>Caldisericota/Cryosericota group</taxon>
        <taxon>Caldisericota</taxon>
        <taxon>Caldisericia</taxon>
        <taxon>Caldisericales</taxon>
        <taxon>Caldisericaceae</taxon>
        <taxon>Caldisericum</taxon>
    </lineage>
</organism>
<dbReference type="RefSeq" id="WP_014454072.1">
    <property type="nucleotide sequence ID" value="NC_017096.1"/>
</dbReference>
<evidence type="ECO:0000313" key="4">
    <source>
        <dbReference type="EMBL" id="BAL81677.1"/>
    </source>
</evidence>